<dbReference type="Proteomes" id="UP000005446">
    <property type="component" value="Unassembled WGS sequence"/>
</dbReference>
<evidence type="ECO:0000313" key="2">
    <source>
        <dbReference type="EMBL" id="EHL03788.1"/>
    </source>
</evidence>
<comment type="caution">
    <text evidence="2">The sequence shown here is derived from an EMBL/GenBank/DDBJ whole genome shotgun (WGS) entry which is preliminary data.</text>
</comment>
<keyword evidence="3" id="KW-1185">Reference proteome</keyword>
<organism evidence="2 3">
    <name type="scientific">Glarea lozoyensis (strain ATCC 74030 / MF5533)</name>
    <dbReference type="NCBI Taxonomy" id="1104152"/>
    <lineage>
        <taxon>Eukaryota</taxon>
        <taxon>Fungi</taxon>
        <taxon>Dikarya</taxon>
        <taxon>Ascomycota</taxon>
        <taxon>Pezizomycotina</taxon>
        <taxon>Leotiomycetes</taxon>
        <taxon>Helotiales</taxon>
        <taxon>Helotiaceae</taxon>
        <taxon>Glarea</taxon>
    </lineage>
</organism>
<dbReference type="HOGENOM" id="CLU_2996661_0_0_1"/>
<protein>
    <submittedName>
        <fullName evidence="2">Uncharacterized protein</fullName>
    </submittedName>
</protein>
<evidence type="ECO:0000256" key="1">
    <source>
        <dbReference type="SAM" id="MobiDB-lite"/>
    </source>
</evidence>
<dbReference type="AlphaFoldDB" id="H0ECD5"/>
<evidence type="ECO:0000313" key="3">
    <source>
        <dbReference type="Proteomes" id="UP000005446"/>
    </source>
</evidence>
<reference evidence="2 3" key="1">
    <citation type="journal article" date="2012" name="Eukaryot. Cell">
        <title>Genome sequence of the fungus Glarea lozoyensis: the first genome sequence of a species from the Helotiaceae family.</title>
        <authorList>
            <person name="Youssar L."/>
            <person name="Gruening B.A."/>
            <person name="Erxleben A."/>
            <person name="Guenther S."/>
            <person name="Huettel W."/>
        </authorList>
    </citation>
    <scope>NUCLEOTIDE SEQUENCE [LARGE SCALE GENOMIC DNA]</scope>
    <source>
        <strain evidence="3">ATCC 74030 / MF5533</strain>
    </source>
</reference>
<proteinExistence type="predicted"/>
<name>H0ECD5_GLAL7</name>
<dbReference type="InParanoid" id="H0ECD5"/>
<gene>
    <name evidence="2" type="ORF">M7I_0069</name>
</gene>
<feature type="region of interest" description="Disordered" evidence="1">
    <location>
        <begin position="1"/>
        <end position="22"/>
    </location>
</feature>
<feature type="region of interest" description="Disordered" evidence="1">
    <location>
        <begin position="37"/>
        <end position="57"/>
    </location>
</feature>
<accession>H0ECD5</accession>
<dbReference type="EMBL" id="AGUE01000002">
    <property type="protein sequence ID" value="EHL03788.1"/>
    <property type="molecule type" value="Genomic_DNA"/>
</dbReference>
<sequence length="57" mass="6711">MRELNGVVRHKLKEQPESEDGDNLWREENSMIKFNLPRGRGHEAAQDEHITDVKKKN</sequence>
<feature type="compositionally biased region" description="Basic and acidic residues" evidence="1">
    <location>
        <begin position="40"/>
        <end position="57"/>
    </location>
</feature>